<dbReference type="EC" id="2.4.1.325" evidence="6"/>
<protein>
    <submittedName>
        <fullName evidence="6">TDP-N-acetylfucosamine:lipid II N-acetylfucosaminyltransferase</fullName>
        <ecNumber evidence="6">2.4.1.325</ecNumber>
    </submittedName>
</protein>
<evidence type="ECO:0000256" key="4">
    <source>
        <dbReference type="ARBA" id="ARBA00022679"/>
    </source>
</evidence>
<reference evidence="6" key="1">
    <citation type="submission" date="2021-06" db="EMBL/GenBank/DDBJ databases">
        <title>44 bacteria genomes isolated from Dapeng, Shenzhen.</title>
        <authorList>
            <person name="Zheng W."/>
            <person name="Yu S."/>
            <person name="Huang Y."/>
        </authorList>
    </citation>
    <scope>NUCLEOTIDE SEQUENCE</scope>
    <source>
        <strain evidence="6">DP5N28-2</strain>
    </source>
</reference>
<evidence type="ECO:0000256" key="1">
    <source>
        <dbReference type="ARBA" id="ARBA00022475"/>
    </source>
</evidence>
<proteinExistence type="predicted"/>
<dbReference type="AlphaFoldDB" id="A0A953L5Q8"/>
<keyword evidence="7" id="KW-1185">Reference proteome</keyword>
<keyword evidence="4 6" id="KW-0808">Transferase</keyword>
<evidence type="ECO:0000256" key="2">
    <source>
        <dbReference type="ARBA" id="ARBA00022519"/>
    </source>
</evidence>
<dbReference type="Proteomes" id="UP000753961">
    <property type="component" value="Unassembled WGS sequence"/>
</dbReference>
<organism evidence="6 7">
    <name type="scientific">Membranihabitans marinus</name>
    <dbReference type="NCBI Taxonomy" id="1227546"/>
    <lineage>
        <taxon>Bacteria</taxon>
        <taxon>Pseudomonadati</taxon>
        <taxon>Bacteroidota</taxon>
        <taxon>Saprospiria</taxon>
        <taxon>Saprospirales</taxon>
        <taxon>Saprospiraceae</taxon>
        <taxon>Membranihabitans</taxon>
    </lineage>
</organism>
<dbReference type="RefSeq" id="WP_222578367.1">
    <property type="nucleotide sequence ID" value="NZ_JAHVHU010000002.1"/>
</dbReference>
<dbReference type="GO" id="GO:0009246">
    <property type="term" value="P:enterobacterial common antigen biosynthetic process"/>
    <property type="evidence" value="ECO:0007669"/>
    <property type="project" value="InterPro"/>
</dbReference>
<accession>A0A953L5Q8</accession>
<comment type="caution">
    <text evidence="6">The sequence shown here is derived from an EMBL/GenBank/DDBJ whole genome shotgun (WGS) entry which is preliminary data.</text>
</comment>
<keyword evidence="3 6" id="KW-0328">Glycosyltransferase</keyword>
<dbReference type="GO" id="GO:0102031">
    <property type="term" value="F:4-acetamido-4,6-dideoxy-D-galactose transferase activity"/>
    <property type="evidence" value="ECO:0007669"/>
    <property type="project" value="UniProtKB-EC"/>
</dbReference>
<dbReference type="GO" id="GO:0008417">
    <property type="term" value="F:fucosyltransferase activity"/>
    <property type="evidence" value="ECO:0007669"/>
    <property type="project" value="InterPro"/>
</dbReference>
<evidence type="ECO:0000256" key="5">
    <source>
        <dbReference type="ARBA" id="ARBA00023136"/>
    </source>
</evidence>
<name>A0A953L5Q8_9BACT</name>
<evidence type="ECO:0000256" key="3">
    <source>
        <dbReference type="ARBA" id="ARBA00022676"/>
    </source>
</evidence>
<sequence length="398" mass="46309">MYLHIIDESKTINHFIRRLREMDLHDHYFLTLQSAPSTDLHLPLTDRTEFFPSDNNIRLLTQSLHRYKAVFIHNLCYHKAKIVLASPRNVVFVWGIWGYDYYYVYPGLYRNIFLPATSLANIVLGKLSLTTKYLKYQLHPYLKHLGWNARERLQQQAAHRIDLTCNMMPNHSDVFRVVPKDPARRFPFSYYSIDFITEELSGSSYDLGPHIYVGNSASNSSNHLDVFRQLRGWTGDRDIVVPLGYGCPRYRRLINVAGRYFFKNHFTPINKYIPLKEYNENLLSCNVMIFNHIRAQGLGNIVFGIWAGHRVFLRASNPAYAFFKSMGVKVYALDSNTLTSSLNPLNLEEKIHNRKTIEHLYSEEQVQAHFKSLLKQIDQISSIAEQSHPHSVLHSSSN</sequence>
<evidence type="ECO:0000313" key="7">
    <source>
        <dbReference type="Proteomes" id="UP000753961"/>
    </source>
</evidence>
<gene>
    <name evidence="6" type="ORF">KUV50_01785</name>
</gene>
<keyword evidence="2" id="KW-0997">Cell inner membrane</keyword>
<dbReference type="EMBL" id="JAHVHU010000002">
    <property type="protein sequence ID" value="MBY5956847.1"/>
    <property type="molecule type" value="Genomic_DNA"/>
</dbReference>
<keyword evidence="1" id="KW-1003">Cell membrane</keyword>
<dbReference type="Pfam" id="PF07429">
    <property type="entry name" value="Glyco_transf_56"/>
    <property type="match status" value="1"/>
</dbReference>
<dbReference type="InterPro" id="IPR009993">
    <property type="entry name" value="WecF"/>
</dbReference>
<keyword evidence="5" id="KW-0472">Membrane</keyword>
<evidence type="ECO:0000313" key="6">
    <source>
        <dbReference type="EMBL" id="MBY5956847.1"/>
    </source>
</evidence>